<gene>
    <name evidence="1" type="ORF">BCR43DRAFT_378430</name>
</gene>
<accession>A0A1X2H4Z6</accession>
<dbReference type="InParanoid" id="A0A1X2H4Z6"/>
<organism evidence="1 2">
    <name type="scientific">Syncephalastrum racemosum</name>
    <name type="common">Filamentous fungus</name>
    <dbReference type="NCBI Taxonomy" id="13706"/>
    <lineage>
        <taxon>Eukaryota</taxon>
        <taxon>Fungi</taxon>
        <taxon>Fungi incertae sedis</taxon>
        <taxon>Mucoromycota</taxon>
        <taxon>Mucoromycotina</taxon>
        <taxon>Mucoromycetes</taxon>
        <taxon>Mucorales</taxon>
        <taxon>Syncephalastraceae</taxon>
        <taxon>Syncephalastrum</taxon>
    </lineage>
</organism>
<sequence length="145" mass="15987">MQGLLVIFAGHGFKTSGALLLCYHSDVLFNSIYVASFPFDPLGLFNCVIFQHILGESRVCQRPGSCVSDMLAAECLRWASLSWAHLHRVLSCRDDAVRAGSHAVWQRTKRALNSGRTPVASFLEWRWGDESAGLTSVSVVLSMES</sequence>
<protein>
    <submittedName>
        <fullName evidence="1">Uncharacterized protein</fullName>
    </submittedName>
</protein>
<dbReference type="EMBL" id="MCGN01000009">
    <property type="protein sequence ID" value="ORY93473.1"/>
    <property type="molecule type" value="Genomic_DNA"/>
</dbReference>
<evidence type="ECO:0000313" key="1">
    <source>
        <dbReference type="EMBL" id="ORY93473.1"/>
    </source>
</evidence>
<comment type="caution">
    <text evidence="1">The sequence shown here is derived from an EMBL/GenBank/DDBJ whole genome shotgun (WGS) entry which is preliminary data.</text>
</comment>
<name>A0A1X2H4Z6_SYNRA</name>
<proteinExistence type="predicted"/>
<evidence type="ECO:0000313" key="2">
    <source>
        <dbReference type="Proteomes" id="UP000242180"/>
    </source>
</evidence>
<keyword evidence="2" id="KW-1185">Reference proteome</keyword>
<reference evidence="1 2" key="1">
    <citation type="submission" date="2016-07" db="EMBL/GenBank/DDBJ databases">
        <title>Pervasive Adenine N6-methylation of Active Genes in Fungi.</title>
        <authorList>
            <consortium name="DOE Joint Genome Institute"/>
            <person name="Mondo S.J."/>
            <person name="Dannebaum R.O."/>
            <person name="Kuo R.C."/>
            <person name="Labutti K."/>
            <person name="Haridas S."/>
            <person name="Kuo A."/>
            <person name="Salamov A."/>
            <person name="Ahrendt S.R."/>
            <person name="Lipzen A."/>
            <person name="Sullivan W."/>
            <person name="Andreopoulos W.B."/>
            <person name="Clum A."/>
            <person name="Lindquist E."/>
            <person name="Daum C."/>
            <person name="Ramamoorthy G.K."/>
            <person name="Gryganskyi A."/>
            <person name="Culley D."/>
            <person name="Magnuson J.K."/>
            <person name="James T.Y."/>
            <person name="O'Malley M.A."/>
            <person name="Stajich J.E."/>
            <person name="Spatafora J.W."/>
            <person name="Visel A."/>
            <person name="Grigoriev I.V."/>
        </authorList>
    </citation>
    <scope>NUCLEOTIDE SEQUENCE [LARGE SCALE GENOMIC DNA]</scope>
    <source>
        <strain evidence="1 2">NRRL 2496</strain>
    </source>
</reference>
<dbReference type="Proteomes" id="UP000242180">
    <property type="component" value="Unassembled WGS sequence"/>
</dbReference>
<dbReference type="AlphaFoldDB" id="A0A1X2H4Z6"/>